<comment type="caution">
    <text evidence="1">The sequence shown here is derived from an EMBL/GenBank/DDBJ whole genome shotgun (WGS) entry which is preliminary data.</text>
</comment>
<evidence type="ECO:0000313" key="1">
    <source>
        <dbReference type="EMBL" id="CAG8491602.1"/>
    </source>
</evidence>
<accession>A0A9N8WP33</accession>
<dbReference type="Proteomes" id="UP000789342">
    <property type="component" value="Unassembled WGS sequence"/>
</dbReference>
<protein>
    <submittedName>
        <fullName evidence="1">6016_t:CDS:1</fullName>
    </submittedName>
</protein>
<sequence length="89" mass="10621">MAHPLIIPELLENIFSVLAKDKALYSALFVNHLWYHCSAPILWRRIEFFTEDFQQSRGVLNTSGPLYWRLMKFKRVICEKKKPLYCSKM</sequence>
<evidence type="ECO:0000313" key="2">
    <source>
        <dbReference type="Proteomes" id="UP000789342"/>
    </source>
</evidence>
<feature type="non-terminal residue" evidence="1">
    <location>
        <position position="89"/>
    </location>
</feature>
<reference evidence="1" key="1">
    <citation type="submission" date="2021-06" db="EMBL/GenBank/DDBJ databases">
        <authorList>
            <person name="Kallberg Y."/>
            <person name="Tangrot J."/>
            <person name="Rosling A."/>
        </authorList>
    </citation>
    <scope>NUCLEOTIDE SEQUENCE</scope>
    <source>
        <strain evidence="1">CL551</strain>
    </source>
</reference>
<dbReference type="AlphaFoldDB" id="A0A9N8WP33"/>
<organism evidence="1 2">
    <name type="scientific">Acaulospora morrowiae</name>
    <dbReference type="NCBI Taxonomy" id="94023"/>
    <lineage>
        <taxon>Eukaryota</taxon>
        <taxon>Fungi</taxon>
        <taxon>Fungi incertae sedis</taxon>
        <taxon>Mucoromycota</taxon>
        <taxon>Glomeromycotina</taxon>
        <taxon>Glomeromycetes</taxon>
        <taxon>Diversisporales</taxon>
        <taxon>Acaulosporaceae</taxon>
        <taxon>Acaulospora</taxon>
    </lineage>
</organism>
<name>A0A9N8WP33_9GLOM</name>
<gene>
    <name evidence="1" type="ORF">AMORRO_LOCUS2803</name>
</gene>
<dbReference type="InterPro" id="IPR036047">
    <property type="entry name" value="F-box-like_dom_sf"/>
</dbReference>
<proteinExistence type="predicted"/>
<dbReference type="OrthoDB" id="2396862at2759"/>
<dbReference type="SUPFAM" id="SSF81383">
    <property type="entry name" value="F-box domain"/>
    <property type="match status" value="1"/>
</dbReference>
<dbReference type="EMBL" id="CAJVPV010001260">
    <property type="protein sequence ID" value="CAG8491602.1"/>
    <property type="molecule type" value="Genomic_DNA"/>
</dbReference>
<keyword evidence="2" id="KW-1185">Reference proteome</keyword>